<dbReference type="AlphaFoldDB" id="A0A1Y2G2F9"/>
<keyword evidence="8" id="KW-1185">Reference proteome</keyword>
<dbReference type="InterPro" id="IPR007248">
    <property type="entry name" value="Mpv17_PMP22"/>
</dbReference>
<dbReference type="Proteomes" id="UP000193467">
    <property type="component" value="Unassembled WGS sequence"/>
</dbReference>
<dbReference type="Pfam" id="PF04117">
    <property type="entry name" value="Mpv17_PMP22"/>
    <property type="match status" value="1"/>
</dbReference>
<evidence type="ECO:0000256" key="6">
    <source>
        <dbReference type="RuleBase" id="RU363053"/>
    </source>
</evidence>
<evidence type="ECO:0000313" key="7">
    <source>
        <dbReference type="EMBL" id="ORY91567.1"/>
    </source>
</evidence>
<dbReference type="GO" id="GO:0016020">
    <property type="term" value="C:membrane"/>
    <property type="evidence" value="ECO:0007669"/>
    <property type="project" value="UniProtKB-SubCell"/>
</dbReference>
<keyword evidence="3" id="KW-0812">Transmembrane</keyword>
<accession>A0A1Y2G2F9</accession>
<dbReference type="PANTHER" id="PTHR11266">
    <property type="entry name" value="PEROXISOMAL MEMBRANE PROTEIN 2, PXMP2 MPV17"/>
    <property type="match status" value="1"/>
</dbReference>
<dbReference type="PANTHER" id="PTHR11266:SF17">
    <property type="entry name" value="PROTEIN MPV17"/>
    <property type="match status" value="1"/>
</dbReference>
<name>A0A1Y2G2F9_9BASI</name>
<comment type="caution">
    <text evidence="7">The sequence shown here is derived from an EMBL/GenBank/DDBJ whole genome shotgun (WGS) entry which is preliminary data.</text>
</comment>
<dbReference type="STRING" id="106004.A0A1Y2G2F9"/>
<protein>
    <submittedName>
        <fullName evidence="7">Uncharacterized protein</fullName>
    </submittedName>
</protein>
<organism evidence="7 8">
    <name type="scientific">Leucosporidium creatinivorum</name>
    <dbReference type="NCBI Taxonomy" id="106004"/>
    <lineage>
        <taxon>Eukaryota</taxon>
        <taxon>Fungi</taxon>
        <taxon>Dikarya</taxon>
        <taxon>Basidiomycota</taxon>
        <taxon>Pucciniomycotina</taxon>
        <taxon>Microbotryomycetes</taxon>
        <taxon>Leucosporidiales</taxon>
        <taxon>Leucosporidium</taxon>
    </lineage>
</organism>
<evidence type="ECO:0000256" key="4">
    <source>
        <dbReference type="ARBA" id="ARBA00022989"/>
    </source>
</evidence>
<evidence type="ECO:0000256" key="2">
    <source>
        <dbReference type="ARBA" id="ARBA00006824"/>
    </source>
</evidence>
<dbReference type="OrthoDB" id="430207at2759"/>
<dbReference type="InParanoid" id="A0A1Y2G2F9"/>
<evidence type="ECO:0000256" key="5">
    <source>
        <dbReference type="ARBA" id="ARBA00023136"/>
    </source>
</evidence>
<evidence type="ECO:0000256" key="3">
    <source>
        <dbReference type="ARBA" id="ARBA00022692"/>
    </source>
</evidence>
<comment type="similarity">
    <text evidence="2 6">Belongs to the peroxisomal membrane protein PXMP2/4 family.</text>
</comment>
<gene>
    <name evidence="7" type="ORF">BCR35DRAFT_298773</name>
</gene>
<keyword evidence="5" id="KW-0472">Membrane</keyword>
<dbReference type="GO" id="GO:0005739">
    <property type="term" value="C:mitochondrion"/>
    <property type="evidence" value="ECO:0007669"/>
    <property type="project" value="TreeGrafter"/>
</dbReference>
<proteinExistence type="inferred from homology"/>
<reference evidence="7 8" key="1">
    <citation type="submission" date="2016-07" db="EMBL/GenBank/DDBJ databases">
        <title>Pervasive Adenine N6-methylation of Active Genes in Fungi.</title>
        <authorList>
            <consortium name="DOE Joint Genome Institute"/>
            <person name="Mondo S.J."/>
            <person name="Dannebaum R.O."/>
            <person name="Kuo R.C."/>
            <person name="Labutti K."/>
            <person name="Haridas S."/>
            <person name="Kuo A."/>
            <person name="Salamov A."/>
            <person name="Ahrendt S.R."/>
            <person name="Lipzen A."/>
            <person name="Sullivan W."/>
            <person name="Andreopoulos W.B."/>
            <person name="Clum A."/>
            <person name="Lindquist E."/>
            <person name="Daum C."/>
            <person name="Ramamoorthy G.K."/>
            <person name="Gryganskyi A."/>
            <person name="Culley D."/>
            <person name="Magnuson J.K."/>
            <person name="James T.Y."/>
            <person name="O'Malley M.A."/>
            <person name="Stajich J.E."/>
            <person name="Spatafora J.W."/>
            <person name="Visel A."/>
            <person name="Grigoriev I.V."/>
        </authorList>
    </citation>
    <scope>NUCLEOTIDE SEQUENCE [LARGE SCALE GENOMIC DNA]</scope>
    <source>
        <strain evidence="7 8">62-1032</strain>
    </source>
</reference>
<evidence type="ECO:0000256" key="1">
    <source>
        <dbReference type="ARBA" id="ARBA00004141"/>
    </source>
</evidence>
<keyword evidence="4" id="KW-1133">Transmembrane helix</keyword>
<dbReference type="EMBL" id="MCGR01000002">
    <property type="protein sequence ID" value="ORY91567.1"/>
    <property type="molecule type" value="Genomic_DNA"/>
</dbReference>
<sequence length="202" mass="22674">MAFIFRGYVNLLQRHTLLTQMATGGVMSGLGSAIAQHAIEGKEWKDHEAYRTRRLMLYGGIIFAPIANRWHAALNLIKLRGRWTTVTTRVLTDAIFFSPFATCLFYASQGTMEGRPWKSTPQIQGIQERLSDRLWPTVLKQWALFGPANFISLSVLPVYARPPFLNIFALAWQTYLAKAQNVGAILPGETESVAVMAVEVME</sequence>
<evidence type="ECO:0000313" key="8">
    <source>
        <dbReference type="Proteomes" id="UP000193467"/>
    </source>
</evidence>
<dbReference type="FunCoup" id="A0A1Y2G2F9">
    <property type="interactions" value="259"/>
</dbReference>
<comment type="subcellular location">
    <subcellularLocation>
        <location evidence="1">Membrane</location>
        <topology evidence="1">Multi-pass membrane protein</topology>
    </subcellularLocation>
</comment>